<accession>A0A365XS30</accession>
<proteinExistence type="predicted"/>
<feature type="transmembrane region" description="Helical" evidence="1">
    <location>
        <begin position="59"/>
        <end position="79"/>
    </location>
</feature>
<protein>
    <submittedName>
        <fullName evidence="2">Uncharacterized protein</fullName>
    </submittedName>
</protein>
<keyword evidence="1" id="KW-1133">Transmembrane helix</keyword>
<evidence type="ECO:0000256" key="1">
    <source>
        <dbReference type="SAM" id="Phobius"/>
    </source>
</evidence>
<dbReference type="EMBL" id="QFFJ01000002">
    <property type="protein sequence ID" value="RBL88831.1"/>
    <property type="molecule type" value="Genomic_DNA"/>
</dbReference>
<evidence type="ECO:0000313" key="2">
    <source>
        <dbReference type="EMBL" id="RBL88831.1"/>
    </source>
</evidence>
<comment type="caution">
    <text evidence="2">The sequence shown here is derived from an EMBL/GenBank/DDBJ whole genome shotgun (WGS) entry which is preliminary data.</text>
</comment>
<evidence type="ECO:0000313" key="3">
    <source>
        <dbReference type="Proteomes" id="UP000253410"/>
    </source>
</evidence>
<feature type="transmembrane region" description="Helical" evidence="1">
    <location>
        <begin position="85"/>
        <end position="103"/>
    </location>
</feature>
<name>A0A365XS30_9BACT</name>
<keyword evidence="3" id="KW-1185">Reference proteome</keyword>
<reference evidence="2 3" key="1">
    <citation type="submission" date="2018-05" db="EMBL/GenBank/DDBJ databases">
        <title>Chitinophaga sp. K3CV102501T nov., isolated from isolated from a monsoon evergreen broad-leaved forest soil.</title>
        <authorList>
            <person name="Lv Y."/>
        </authorList>
    </citation>
    <scope>NUCLEOTIDE SEQUENCE [LARGE SCALE GENOMIC DNA]</scope>
    <source>
        <strain evidence="2 3">GDMCC 1.1325</strain>
    </source>
</reference>
<dbReference type="Proteomes" id="UP000253410">
    <property type="component" value="Unassembled WGS sequence"/>
</dbReference>
<dbReference type="AlphaFoldDB" id="A0A365XS30"/>
<keyword evidence="1" id="KW-0472">Membrane</keyword>
<sequence length="109" mass="12316">MIVHNNGYELYLYDLERLWLSALVNGKLQVEWWINADMGFLILAQLSLLLSIFIRVRSLWIIGLASGIVLCLSLISVTGSFMLNQWWMALAIVYGVLLAVMFPRAGARG</sequence>
<keyword evidence="1" id="KW-0812">Transmembrane</keyword>
<feature type="transmembrane region" description="Helical" evidence="1">
    <location>
        <begin position="32"/>
        <end position="52"/>
    </location>
</feature>
<gene>
    <name evidence="2" type="ORF">DF182_19935</name>
</gene>
<organism evidence="2 3">
    <name type="scientific">Chitinophaga flava</name>
    <dbReference type="NCBI Taxonomy" id="2259036"/>
    <lineage>
        <taxon>Bacteria</taxon>
        <taxon>Pseudomonadati</taxon>
        <taxon>Bacteroidota</taxon>
        <taxon>Chitinophagia</taxon>
        <taxon>Chitinophagales</taxon>
        <taxon>Chitinophagaceae</taxon>
        <taxon>Chitinophaga</taxon>
    </lineage>
</organism>